<dbReference type="EMBL" id="OA883799">
    <property type="protein sequence ID" value="CAD7279716.1"/>
    <property type="molecule type" value="Genomic_DNA"/>
</dbReference>
<keyword evidence="8" id="KW-0333">Golgi apparatus</keyword>
<dbReference type="EMBL" id="CAJPEX010001762">
    <property type="protein sequence ID" value="CAG0919868.1"/>
    <property type="molecule type" value="Genomic_DNA"/>
</dbReference>
<evidence type="ECO:0000256" key="1">
    <source>
        <dbReference type="ARBA" id="ARBA00004447"/>
    </source>
</evidence>
<dbReference type="GO" id="GO:0032580">
    <property type="term" value="C:Golgi cisterna membrane"/>
    <property type="evidence" value="ECO:0007669"/>
    <property type="project" value="UniProtKB-SubCell"/>
</dbReference>
<evidence type="ECO:0000256" key="12">
    <source>
        <dbReference type="ARBA" id="ARBA00034249"/>
    </source>
</evidence>
<evidence type="ECO:0000256" key="8">
    <source>
        <dbReference type="ARBA" id="ARBA00023034"/>
    </source>
</evidence>
<keyword evidence="15" id="KW-1185">Reference proteome</keyword>
<organism evidence="14">
    <name type="scientific">Notodromas monacha</name>
    <dbReference type="NCBI Taxonomy" id="399045"/>
    <lineage>
        <taxon>Eukaryota</taxon>
        <taxon>Metazoa</taxon>
        <taxon>Ecdysozoa</taxon>
        <taxon>Arthropoda</taxon>
        <taxon>Crustacea</taxon>
        <taxon>Oligostraca</taxon>
        <taxon>Ostracoda</taxon>
        <taxon>Podocopa</taxon>
        <taxon>Podocopida</taxon>
        <taxon>Cypridocopina</taxon>
        <taxon>Cypridoidea</taxon>
        <taxon>Cyprididae</taxon>
        <taxon>Notodromas</taxon>
    </lineage>
</organism>
<evidence type="ECO:0000256" key="13">
    <source>
        <dbReference type="ARBA" id="ARBA00034329"/>
    </source>
</evidence>
<evidence type="ECO:0000256" key="5">
    <source>
        <dbReference type="ARBA" id="ARBA00022692"/>
    </source>
</evidence>
<dbReference type="Pfam" id="PF00777">
    <property type="entry name" value="Glyco_transf_29"/>
    <property type="match status" value="1"/>
</dbReference>
<dbReference type="AlphaFoldDB" id="A0A7R9GG03"/>
<keyword evidence="6" id="KW-0735">Signal-anchor</keyword>
<keyword evidence="3" id="KW-0328">Glycosyltransferase</keyword>
<evidence type="ECO:0000256" key="9">
    <source>
        <dbReference type="ARBA" id="ARBA00023136"/>
    </source>
</evidence>
<keyword evidence="10" id="KW-1015">Disulfide bond</keyword>
<evidence type="ECO:0000256" key="2">
    <source>
        <dbReference type="ARBA" id="ARBA00006003"/>
    </source>
</evidence>
<keyword evidence="11" id="KW-0325">Glycoprotein</keyword>
<evidence type="ECO:0000256" key="6">
    <source>
        <dbReference type="ARBA" id="ARBA00022968"/>
    </source>
</evidence>
<evidence type="ECO:0000256" key="4">
    <source>
        <dbReference type="ARBA" id="ARBA00022679"/>
    </source>
</evidence>
<dbReference type="Gene3D" id="3.90.1480.20">
    <property type="entry name" value="Glycosyl transferase family 29"/>
    <property type="match status" value="1"/>
</dbReference>
<comment type="catalytic activity">
    <reaction evidence="12">
        <text>a beta-D-galactoside + CMP-N-acetyl-beta-neuraminate = an N-acetyl-alpha-neuraminyl-(2-&gt;6)-beta-D-galactosyl derivative + CMP + H(+)</text>
        <dbReference type="Rhea" id="RHEA:52104"/>
        <dbReference type="ChEBI" id="CHEBI:15378"/>
        <dbReference type="ChEBI" id="CHEBI:28034"/>
        <dbReference type="ChEBI" id="CHEBI:57812"/>
        <dbReference type="ChEBI" id="CHEBI:60377"/>
        <dbReference type="ChEBI" id="CHEBI:136398"/>
        <dbReference type="EC" id="2.4.3.1"/>
    </reaction>
</comment>
<keyword evidence="5" id="KW-0812">Transmembrane</keyword>
<keyword evidence="4" id="KW-0808">Transferase</keyword>
<dbReference type="GO" id="GO:0097503">
    <property type="term" value="P:sialylation"/>
    <property type="evidence" value="ECO:0007669"/>
    <property type="project" value="TreeGrafter"/>
</dbReference>
<proteinExistence type="inferred from homology"/>
<comment type="similarity">
    <text evidence="2">Belongs to the glycosyltransferase 29 family.</text>
</comment>
<sequence>MNSTKISRVVSNEPLQPFFKFRAANPDREIYFLDPEWIWSIADILQEMSTVHLRTLAPSSGFIGSVLLMHFCDEVHLFEMIPSLREDSKKEIICRYHEPHRCEINSYNASIKLELGFVLAYL</sequence>
<dbReference type="InterPro" id="IPR038578">
    <property type="entry name" value="GT29-like_sf"/>
</dbReference>
<evidence type="ECO:0000313" key="15">
    <source>
        <dbReference type="Proteomes" id="UP000678499"/>
    </source>
</evidence>
<keyword evidence="9" id="KW-0472">Membrane</keyword>
<evidence type="ECO:0000256" key="11">
    <source>
        <dbReference type="ARBA" id="ARBA00023180"/>
    </source>
</evidence>
<keyword evidence="7" id="KW-1133">Transmembrane helix</keyword>
<dbReference type="PANTHER" id="PTHR46059">
    <property type="entry name" value="BETA-GALACTOSIDE ALPHA-2,6-SIALYLTRANSFERASE"/>
    <property type="match status" value="1"/>
</dbReference>
<evidence type="ECO:0000256" key="7">
    <source>
        <dbReference type="ARBA" id="ARBA00022989"/>
    </source>
</evidence>
<protein>
    <recommendedName>
        <fullName evidence="13">beta-galactoside alpha-(2,6)-sialyltransferase</fullName>
        <ecNumber evidence="13">2.4.3.1</ecNumber>
    </recommendedName>
</protein>
<dbReference type="EC" id="2.4.3.1" evidence="13"/>
<dbReference type="Proteomes" id="UP000678499">
    <property type="component" value="Unassembled WGS sequence"/>
</dbReference>
<gene>
    <name evidence="14" type="ORF">NMOB1V02_LOCUS7384</name>
</gene>
<dbReference type="PANTHER" id="PTHR46059:SF1">
    <property type="entry name" value="BETA-GALACTOSIDE ALPHA-2,6-SIALYLTRANSFERASE"/>
    <property type="match status" value="1"/>
</dbReference>
<evidence type="ECO:0000313" key="14">
    <source>
        <dbReference type="EMBL" id="CAD7279716.1"/>
    </source>
</evidence>
<dbReference type="InterPro" id="IPR001675">
    <property type="entry name" value="Glyco_trans_29"/>
</dbReference>
<reference evidence="14" key="1">
    <citation type="submission" date="2020-11" db="EMBL/GenBank/DDBJ databases">
        <authorList>
            <person name="Tran Van P."/>
        </authorList>
    </citation>
    <scope>NUCLEOTIDE SEQUENCE</scope>
</reference>
<name>A0A7R9GG03_9CRUS</name>
<evidence type="ECO:0000256" key="3">
    <source>
        <dbReference type="ARBA" id="ARBA00022676"/>
    </source>
</evidence>
<accession>A0A7R9GG03</accession>
<dbReference type="GO" id="GO:0003835">
    <property type="term" value="F:beta-galactoside alpha-2,6-sialyltransferase activity"/>
    <property type="evidence" value="ECO:0007669"/>
    <property type="project" value="UniProtKB-EC"/>
</dbReference>
<dbReference type="OrthoDB" id="10264956at2759"/>
<comment type="subcellular location">
    <subcellularLocation>
        <location evidence="1">Golgi apparatus</location>
        <location evidence="1">Golgi stack membrane</location>
        <topology evidence="1">Single-pass type II membrane protein</topology>
    </subcellularLocation>
</comment>
<evidence type="ECO:0000256" key="10">
    <source>
        <dbReference type="ARBA" id="ARBA00023157"/>
    </source>
</evidence>